<name>A0AAF0IIG6_9EURO</name>
<evidence type="ECO:0000313" key="1">
    <source>
        <dbReference type="EMBL" id="WEW58078.1"/>
    </source>
</evidence>
<evidence type="ECO:0000313" key="2">
    <source>
        <dbReference type="Proteomes" id="UP001219355"/>
    </source>
</evidence>
<sequence>MATHRKEEGEALLEIAHFEFKAQDNSDRHKNKREYKQLQEANQAEIDQYLPRQTVLDNADEGNSQTARAAFLELAVDKDKKKQDK</sequence>
<protein>
    <submittedName>
        <fullName evidence="1">Uncharacterized protein</fullName>
    </submittedName>
</protein>
<organism evidence="1 2">
    <name type="scientific">Emydomyces testavorans</name>
    <dbReference type="NCBI Taxonomy" id="2070801"/>
    <lineage>
        <taxon>Eukaryota</taxon>
        <taxon>Fungi</taxon>
        <taxon>Dikarya</taxon>
        <taxon>Ascomycota</taxon>
        <taxon>Pezizomycotina</taxon>
        <taxon>Eurotiomycetes</taxon>
        <taxon>Eurotiomycetidae</taxon>
        <taxon>Onygenales</taxon>
        <taxon>Nannizziopsiaceae</taxon>
        <taxon>Emydomyces</taxon>
    </lineage>
</organism>
<gene>
    <name evidence="1" type="ORF">PRK78_003545</name>
</gene>
<dbReference type="EMBL" id="CP120628">
    <property type="protein sequence ID" value="WEW58078.1"/>
    <property type="molecule type" value="Genomic_DNA"/>
</dbReference>
<accession>A0AAF0IIG6</accession>
<dbReference type="Proteomes" id="UP001219355">
    <property type="component" value="Chromosome 2"/>
</dbReference>
<reference evidence="1" key="1">
    <citation type="submission" date="2023-03" db="EMBL/GenBank/DDBJ databases">
        <title>Emydomyces testavorans Genome Sequence.</title>
        <authorList>
            <person name="Hoyer L."/>
        </authorList>
    </citation>
    <scope>NUCLEOTIDE SEQUENCE</scope>
    <source>
        <strain evidence="1">16-2883</strain>
    </source>
</reference>
<keyword evidence="2" id="KW-1185">Reference proteome</keyword>
<proteinExistence type="predicted"/>
<dbReference type="AlphaFoldDB" id="A0AAF0IIG6"/>